<protein>
    <recommendedName>
        <fullName evidence="5">DUF4440 domain-containing protein</fullName>
    </recommendedName>
</protein>
<feature type="compositionally biased region" description="Low complexity" evidence="1">
    <location>
        <begin position="163"/>
        <end position="172"/>
    </location>
</feature>
<feature type="signal peptide" evidence="2">
    <location>
        <begin position="1"/>
        <end position="24"/>
    </location>
</feature>
<feature type="chain" id="PRO_5030652962" description="DUF4440 domain-containing protein" evidence="2">
    <location>
        <begin position="25"/>
        <end position="263"/>
    </location>
</feature>
<evidence type="ECO:0000256" key="1">
    <source>
        <dbReference type="SAM" id="MobiDB-lite"/>
    </source>
</evidence>
<evidence type="ECO:0000313" key="4">
    <source>
        <dbReference type="Proteomes" id="UP000583556"/>
    </source>
</evidence>
<evidence type="ECO:0008006" key="5">
    <source>
        <dbReference type="Google" id="ProtNLM"/>
    </source>
</evidence>
<dbReference type="Proteomes" id="UP000583556">
    <property type="component" value="Unassembled WGS sequence"/>
</dbReference>
<comment type="caution">
    <text evidence="3">The sequence shown here is derived from an EMBL/GenBank/DDBJ whole genome shotgun (WGS) entry which is preliminary data.</text>
</comment>
<gene>
    <name evidence="3" type="ORF">HHL27_16820</name>
</gene>
<name>A0A7Y0BRP2_9SPHN</name>
<keyword evidence="2" id="KW-0732">Signal</keyword>
<proteinExistence type="predicted"/>
<dbReference type="AlphaFoldDB" id="A0A7Y0BRP2"/>
<dbReference type="RefSeq" id="WP_169494549.1">
    <property type="nucleotide sequence ID" value="NZ_JABBGM010000009.1"/>
</dbReference>
<feature type="region of interest" description="Disordered" evidence="1">
    <location>
        <begin position="160"/>
        <end position="219"/>
    </location>
</feature>
<dbReference type="EMBL" id="JABBGM010000009">
    <property type="protein sequence ID" value="NML95340.1"/>
    <property type="molecule type" value="Genomic_DNA"/>
</dbReference>
<evidence type="ECO:0000256" key="2">
    <source>
        <dbReference type="SAM" id="SignalP"/>
    </source>
</evidence>
<reference evidence="3 4" key="1">
    <citation type="submission" date="2020-04" db="EMBL/GenBank/DDBJ databases">
        <title>Novosphingobium sp. TW-4 isolated from soil.</title>
        <authorList>
            <person name="Dahal R.H."/>
            <person name="Chaudhary D.K."/>
        </authorList>
    </citation>
    <scope>NUCLEOTIDE SEQUENCE [LARGE SCALE GENOMIC DNA]</scope>
    <source>
        <strain evidence="3 4">TW-4</strain>
    </source>
</reference>
<organism evidence="3 4">
    <name type="scientific">Novosphingobium olei</name>
    <dbReference type="NCBI Taxonomy" id="2728851"/>
    <lineage>
        <taxon>Bacteria</taxon>
        <taxon>Pseudomonadati</taxon>
        <taxon>Pseudomonadota</taxon>
        <taxon>Alphaproteobacteria</taxon>
        <taxon>Sphingomonadales</taxon>
        <taxon>Sphingomonadaceae</taxon>
        <taxon>Novosphingobium</taxon>
    </lineage>
</organism>
<evidence type="ECO:0000313" key="3">
    <source>
        <dbReference type="EMBL" id="NML95340.1"/>
    </source>
</evidence>
<keyword evidence="4" id="KW-1185">Reference proteome</keyword>
<sequence>MKRLIPLAIPALLLVLAVAGPADAQRPPRGMMRPLANPSALIAADIAFSRLAQDKGKAKAFAETATKEAEMFGPQRVPVAEWLKRNDDGAALKWQPHGAWISCDGSAGVTRGAWQSNTASGWYTTIWQQQKKGDYKWALDQGSATAKPVEAPDFLEGRIADCPARSAPPGAGAIPGGEGPPRGKRPPPGDGKDVPLPPLAGPIPALSAAAGADAKDGRSRDGTLAWRSVVLPDGARDFTVWLWKDGAMTPVIQTHADAAKAAG</sequence>
<feature type="compositionally biased region" description="Low complexity" evidence="1">
    <location>
        <begin position="202"/>
        <end position="212"/>
    </location>
</feature>
<accession>A0A7Y0BRP2</accession>